<feature type="region of interest" description="Disordered" evidence="1">
    <location>
        <begin position="46"/>
        <end position="74"/>
    </location>
</feature>
<comment type="caution">
    <text evidence="3">The sequence shown here is derived from an EMBL/GenBank/DDBJ whole genome shotgun (WGS) entry which is preliminary data.</text>
</comment>
<reference evidence="3 4" key="1">
    <citation type="submission" date="2019-02" db="EMBL/GenBank/DDBJ databases">
        <title>Deep-cultivation of Planctomycetes and their phenomic and genomic characterization uncovers novel biology.</title>
        <authorList>
            <person name="Wiegand S."/>
            <person name="Jogler M."/>
            <person name="Boedeker C."/>
            <person name="Pinto D."/>
            <person name="Vollmers J."/>
            <person name="Rivas-Marin E."/>
            <person name="Kohn T."/>
            <person name="Peeters S.H."/>
            <person name="Heuer A."/>
            <person name="Rast P."/>
            <person name="Oberbeckmann S."/>
            <person name="Bunk B."/>
            <person name="Jeske O."/>
            <person name="Meyerdierks A."/>
            <person name="Storesund J.E."/>
            <person name="Kallscheuer N."/>
            <person name="Luecker S."/>
            <person name="Lage O.M."/>
            <person name="Pohl T."/>
            <person name="Merkel B.J."/>
            <person name="Hornburger P."/>
            <person name="Mueller R.-W."/>
            <person name="Bruemmer F."/>
            <person name="Labrenz M."/>
            <person name="Spormann A.M."/>
            <person name="Op Den Camp H."/>
            <person name="Overmann J."/>
            <person name="Amann R."/>
            <person name="Jetten M.S.M."/>
            <person name="Mascher T."/>
            <person name="Medema M.H."/>
            <person name="Devos D.P."/>
            <person name="Kaster A.-K."/>
            <person name="Ovreas L."/>
            <person name="Rohde M."/>
            <person name="Galperin M.Y."/>
            <person name="Jogler C."/>
        </authorList>
    </citation>
    <scope>NUCLEOTIDE SEQUENCE [LARGE SCALE GENOMIC DNA]</scope>
    <source>
        <strain evidence="3 4">Pla52n</strain>
    </source>
</reference>
<keyword evidence="2" id="KW-0732">Signal</keyword>
<accession>A0A5C6A0P9</accession>
<dbReference type="RefSeq" id="WP_146523069.1">
    <property type="nucleotide sequence ID" value="NZ_CP151726.1"/>
</dbReference>
<sequence precursor="true">MTQNSGRRAEWSRRRLRRVFLALLLACPAANLVADTYLNPFFSESAEADQRNDRSKDGTSSSTTEMESAPAVKSAPIAAIRLPAPPATSNVTPPMTQRPAYVHQQVASSDLPAIAASLRPAAAARPIPQRLPTPSQDDRPVFAPIVAASNAMPAVPPNLSRPTYLPPPPPLGLHAEQLGAVVAQPATAPISQPSQRPPASVKTQPDVSQSVSVRQDLIPALPAATPMQPADVTARTKQPEPKSQWLQSVTPSTCRKLALERLDDASREYSVKAWMSAETSAWQSLSYAAQAIDVAQRQLAAPVDSKSASEQLSEAKTAIREARDFGLHSETLDEDGISRLIRSHATSILHEVPLDGMTPSEAADRYLDHARQLLGRMASYHVSTAATLDLLAAIELGRDEADRMPAVTALCLRRAAFQGQPGNGSLAKRLGQQLADMGLDKEAMWTLEHAMNIQPAADTAQALATVMSRSGDREAAMQLTAQLRNDLSPPSESPRVPDIIQLTPEQFASVSPSIHQTSIATPLSNASAMQPQGLPVVPVSYRMNASQAGAGTIAQAPVSPFPVSATGSTTFGTGSVVDGVPSASPYVNSPSAQPHVPDPRFIQSGGFQPAPVSNVQRFLDKVTEMW</sequence>
<feature type="compositionally biased region" description="Basic and acidic residues" evidence="1">
    <location>
        <begin position="48"/>
        <end position="57"/>
    </location>
</feature>
<dbReference type="Proteomes" id="UP000320176">
    <property type="component" value="Unassembled WGS sequence"/>
</dbReference>
<dbReference type="AlphaFoldDB" id="A0A5C6A0P9"/>
<dbReference type="OrthoDB" id="233499at2"/>
<name>A0A5C6A0P9_9BACT</name>
<feature type="signal peptide" evidence="2">
    <location>
        <begin position="1"/>
        <end position="34"/>
    </location>
</feature>
<protein>
    <submittedName>
        <fullName evidence="3">Uncharacterized protein</fullName>
    </submittedName>
</protein>
<dbReference type="EMBL" id="SJPN01000010">
    <property type="protein sequence ID" value="TWT92778.1"/>
    <property type="molecule type" value="Genomic_DNA"/>
</dbReference>
<organism evidence="3 4">
    <name type="scientific">Stieleria varia</name>
    <dbReference type="NCBI Taxonomy" id="2528005"/>
    <lineage>
        <taxon>Bacteria</taxon>
        <taxon>Pseudomonadati</taxon>
        <taxon>Planctomycetota</taxon>
        <taxon>Planctomycetia</taxon>
        <taxon>Pirellulales</taxon>
        <taxon>Pirellulaceae</taxon>
        <taxon>Stieleria</taxon>
    </lineage>
</organism>
<proteinExistence type="predicted"/>
<evidence type="ECO:0000313" key="3">
    <source>
        <dbReference type="EMBL" id="TWT92778.1"/>
    </source>
</evidence>
<evidence type="ECO:0000256" key="1">
    <source>
        <dbReference type="SAM" id="MobiDB-lite"/>
    </source>
</evidence>
<feature type="chain" id="PRO_5022877757" evidence="2">
    <location>
        <begin position="35"/>
        <end position="626"/>
    </location>
</feature>
<evidence type="ECO:0000313" key="4">
    <source>
        <dbReference type="Proteomes" id="UP000320176"/>
    </source>
</evidence>
<evidence type="ECO:0000256" key="2">
    <source>
        <dbReference type="SAM" id="SignalP"/>
    </source>
</evidence>
<feature type="region of interest" description="Disordered" evidence="1">
    <location>
        <begin position="222"/>
        <end position="249"/>
    </location>
</feature>
<feature type="region of interest" description="Disordered" evidence="1">
    <location>
        <begin position="187"/>
        <end position="208"/>
    </location>
</feature>
<gene>
    <name evidence="3" type="ORF">Pla52n_61430</name>
</gene>
<keyword evidence="4" id="KW-1185">Reference proteome</keyword>